<comment type="similarity">
    <text evidence="2 7">Belongs to the DMRL synthase family.</text>
</comment>
<evidence type="ECO:0000256" key="1">
    <source>
        <dbReference type="ARBA" id="ARBA00004917"/>
    </source>
</evidence>
<name>A0ABQ0E011_9PORP</name>
<gene>
    <name evidence="7 8" type="primary">ribH</name>
    <name evidence="8" type="ORF">Tsumi_01410</name>
</gene>
<evidence type="ECO:0000256" key="7">
    <source>
        <dbReference type="HAMAP-Rule" id="MF_00178"/>
    </source>
</evidence>
<evidence type="ECO:0000256" key="2">
    <source>
        <dbReference type="ARBA" id="ARBA00007424"/>
    </source>
</evidence>
<accession>A0ABQ0E011</accession>
<keyword evidence="5 7" id="KW-0808">Transferase</keyword>
<dbReference type="PANTHER" id="PTHR21058">
    <property type="entry name" value="6,7-DIMETHYL-8-RIBITYLLUMAZINE SYNTHASE DMRL SYNTHASE LUMAZINE SYNTHASE"/>
    <property type="match status" value="1"/>
</dbReference>
<feature type="binding site" evidence="7">
    <location>
        <position position="123"/>
    </location>
    <ligand>
        <name>5-amino-6-(D-ribitylamino)uracil</name>
        <dbReference type="ChEBI" id="CHEBI:15934"/>
    </ligand>
</feature>
<evidence type="ECO:0000313" key="8">
    <source>
        <dbReference type="EMBL" id="GAB1251037.1"/>
    </source>
</evidence>
<keyword evidence="9" id="KW-1185">Reference proteome</keyword>
<dbReference type="SUPFAM" id="SSF52121">
    <property type="entry name" value="Lumazine synthase"/>
    <property type="match status" value="1"/>
</dbReference>
<evidence type="ECO:0000256" key="5">
    <source>
        <dbReference type="ARBA" id="ARBA00022679"/>
    </source>
</evidence>
<feature type="binding site" evidence="7">
    <location>
        <begin position="95"/>
        <end position="96"/>
    </location>
    <ligand>
        <name>(2S)-2-hydroxy-3-oxobutyl phosphate</name>
        <dbReference type="ChEBI" id="CHEBI:58830"/>
    </ligand>
</feature>
<dbReference type="InterPro" id="IPR036467">
    <property type="entry name" value="LS/RS_sf"/>
</dbReference>
<organism evidence="8 9">
    <name type="scientific">Porphyromonas miyakawae</name>
    <dbReference type="NCBI Taxonomy" id="3137470"/>
    <lineage>
        <taxon>Bacteria</taxon>
        <taxon>Pseudomonadati</taxon>
        <taxon>Bacteroidota</taxon>
        <taxon>Bacteroidia</taxon>
        <taxon>Bacteroidales</taxon>
        <taxon>Porphyromonadaceae</taxon>
        <taxon>Porphyromonas</taxon>
    </lineage>
</organism>
<dbReference type="Gene3D" id="3.40.50.960">
    <property type="entry name" value="Lumazine/riboflavin synthase"/>
    <property type="match status" value="1"/>
</dbReference>
<feature type="active site" description="Proton donor" evidence="7">
    <location>
        <position position="98"/>
    </location>
</feature>
<feature type="binding site" evidence="7">
    <location>
        <begin position="90"/>
        <end position="92"/>
    </location>
    <ligand>
        <name>5-amino-6-(D-ribitylamino)uracil</name>
        <dbReference type="ChEBI" id="CHEBI:15934"/>
    </ligand>
</feature>
<comment type="caution">
    <text evidence="8">The sequence shown here is derived from an EMBL/GenBank/DDBJ whole genome shotgun (WGS) entry which is preliminary data.</text>
</comment>
<dbReference type="InterPro" id="IPR034964">
    <property type="entry name" value="LS"/>
</dbReference>
<dbReference type="CDD" id="cd09209">
    <property type="entry name" value="Lumazine_synthase-I"/>
    <property type="match status" value="1"/>
</dbReference>
<evidence type="ECO:0000256" key="3">
    <source>
        <dbReference type="ARBA" id="ARBA00012664"/>
    </source>
</evidence>
<feature type="binding site" evidence="7">
    <location>
        <position position="31"/>
    </location>
    <ligand>
        <name>5-amino-6-(D-ribitylamino)uracil</name>
        <dbReference type="ChEBI" id="CHEBI:15934"/>
    </ligand>
</feature>
<reference evidence="8 9" key="1">
    <citation type="journal article" date="2025" name="Int. J. Syst. Evol. Microbiol.">
        <title>Desulfovibrio falkowii sp. nov., Porphyromonas miyakawae sp. nov., Mediterraneibacter flintii sp. nov. and Owariibacterium komagatae gen. nov., sp. nov., isolated from human faeces.</title>
        <authorList>
            <person name="Hamaguchi T."/>
            <person name="Ohara M."/>
            <person name="Hisatomi A."/>
            <person name="Sekiguchi K."/>
            <person name="Takeda J.I."/>
            <person name="Ueyama J."/>
            <person name="Ito M."/>
            <person name="Nishiwaki H."/>
            <person name="Ogi T."/>
            <person name="Hirayama M."/>
            <person name="Ohkuma M."/>
            <person name="Sakamoto M."/>
            <person name="Ohno K."/>
        </authorList>
    </citation>
    <scope>NUCLEOTIDE SEQUENCE [LARGE SCALE GENOMIC DNA]</scope>
    <source>
        <strain evidence="8 9">13CB11C</strain>
    </source>
</reference>
<comment type="pathway">
    <text evidence="1 7">Cofactor biosynthesis; riboflavin biosynthesis; riboflavin from 2-hydroxy-3-oxobutyl phosphate and 5-amino-6-(D-ribitylamino)uracil: step 1/2.</text>
</comment>
<dbReference type="Pfam" id="PF00885">
    <property type="entry name" value="DMRL_synthase"/>
    <property type="match status" value="1"/>
</dbReference>
<dbReference type="Proteomes" id="UP001628220">
    <property type="component" value="Unassembled WGS sequence"/>
</dbReference>
<evidence type="ECO:0000313" key="9">
    <source>
        <dbReference type="Proteomes" id="UP001628220"/>
    </source>
</evidence>
<dbReference type="NCBIfam" id="TIGR00114">
    <property type="entry name" value="lumazine-synth"/>
    <property type="match status" value="1"/>
</dbReference>
<dbReference type="HAMAP" id="MF_00178">
    <property type="entry name" value="Lumazine_synth"/>
    <property type="match status" value="1"/>
</dbReference>
<dbReference type="InterPro" id="IPR002180">
    <property type="entry name" value="LS/RS"/>
</dbReference>
<evidence type="ECO:0000256" key="6">
    <source>
        <dbReference type="ARBA" id="ARBA00048785"/>
    </source>
</evidence>
<dbReference type="PANTHER" id="PTHR21058:SF0">
    <property type="entry name" value="6,7-DIMETHYL-8-RIBITYLLUMAZINE SYNTHASE"/>
    <property type="match status" value="1"/>
</dbReference>
<sequence length="166" mass="17886">MTTDTGQVPATYELRRRDPKELYVAVVYAQWNADITVPLKEGAVQAFATAGIPKEHIVEVAVPGAFELTYAAAKLLHGVRKYDAVVVLGCVIRGETSHYDCICNAVTQGITSLNLLHTTPVLFGLVTTENKQQAIDRSGGKYGNKGAEAAISALEMIDVSCFLSEK</sequence>
<comment type="catalytic activity">
    <reaction evidence="6 7">
        <text>(2S)-2-hydroxy-3-oxobutyl phosphate + 5-amino-6-(D-ribitylamino)uracil = 6,7-dimethyl-8-(1-D-ribityl)lumazine + phosphate + 2 H2O + H(+)</text>
        <dbReference type="Rhea" id="RHEA:26152"/>
        <dbReference type="ChEBI" id="CHEBI:15377"/>
        <dbReference type="ChEBI" id="CHEBI:15378"/>
        <dbReference type="ChEBI" id="CHEBI:15934"/>
        <dbReference type="ChEBI" id="CHEBI:43474"/>
        <dbReference type="ChEBI" id="CHEBI:58201"/>
        <dbReference type="ChEBI" id="CHEBI:58830"/>
        <dbReference type="EC" id="2.5.1.78"/>
    </reaction>
</comment>
<evidence type="ECO:0000256" key="4">
    <source>
        <dbReference type="ARBA" id="ARBA00022619"/>
    </source>
</evidence>
<keyword evidence="4 7" id="KW-0686">Riboflavin biosynthesis</keyword>
<dbReference type="EC" id="2.5.1.78" evidence="3 7"/>
<protein>
    <recommendedName>
        <fullName evidence="3 7">6,7-dimethyl-8-ribityllumazine synthase</fullName>
        <shortName evidence="7">DMRL synthase</shortName>
        <shortName evidence="7">LS</shortName>
        <shortName evidence="7">Lumazine synthase</shortName>
        <ecNumber evidence="3 7">2.5.1.78</ecNumber>
    </recommendedName>
</protein>
<comment type="function">
    <text evidence="7">Catalyzes the formation of 6,7-dimethyl-8-ribityllumazine by condensation of 5-amino-6-(D-ribitylamino)uracil with 3,4-dihydroxy-2-butanone 4-phosphate. This is the penultimate step in the biosynthesis of riboflavin.</text>
</comment>
<feature type="binding site" evidence="7">
    <location>
        <position position="137"/>
    </location>
    <ligand>
        <name>(2S)-2-hydroxy-3-oxobutyl phosphate</name>
        <dbReference type="ChEBI" id="CHEBI:58830"/>
    </ligand>
</feature>
<proteinExistence type="inferred from homology"/>
<feature type="binding site" evidence="7">
    <location>
        <begin position="65"/>
        <end position="67"/>
    </location>
    <ligand>
        <name>5-amino-6-(D-ribitylamino)uracil</name>
        <dbReference type="ChEBI" id="CHEBI:15934"/>
    </ligand>
</feature>
<dbReference type="RefSeq" id="WP_411914853.1">
    <property type="nucleotide sequence ID" value="NZ_BAAFSF010000001.1"/>
</dbReference>
<dbReference type="EMBL" id="BAAFSF010000001">
    <property type="protein sequence ID" value="GAB1251037.1"/>
    <property type="molecule type" value="Genomic_DNA"/>
</dbReference>